<evidence type="ECO:0000313" key="2">
    <source>
        <dbReference type="Proteomes" id="UP000013909"/>
    </source>
</evidence>
<organism evidence="1 2">
    <name type="scientific">Lunatimonas lonarensis</name>
    <dbReference type="NCBI Taxonomy" id="1232681"/>
    <lineage>
        <taxon>Bacteria</taxon>
        <taxon>Pseudomonadati</taxon>
        <taxon>Bacteroidota</taxon>
        <taxon>Cytophagia</taxon>
        <taxon>Cytophagales</taxon>
        <taxon>Cyclobacteriaceae</taxon>
    </lineage>
</organism>
<dbReference type="STRING" id="1232681.ADIS_3945"/>
<reference evidence="1 2" key="1">
    <citation type="submission" date="2013-02" db="EMBL/GenBank/DDBJ databases">
        <title>A novel strain isolated from Lonar lake, Maharashtra, India.</title>
        <authorList>
            <person name="Singh A."/>
        </authorList>
    </citation>
    <scope>NUCLEOTIDE SEQUENCE [LARGE SCALE GENOMIC DNA]</scope>
    <source>
        <strain evidence="1 2">AK24</strain>
    </source>
</reference>
<dbReference type="OrthoDB" id="1951600at2"/>
<dbReference type="SUPFAM" id="SSF55144">
    <property type="entry name" value="LigT-like"/>
    <property type="match status" value="1"/>
</dbReference>
<dbReference type="GO" id="GO:0016874">
    <property type="term" value="F:ligase activity"/>
    <property type="evidence" value="ECO:0007669"/>
    <property type="project" value="UniProtKB-KW"/>
</dbReference>
<dbReference type="PANTHER" id="PTHR40037:SF1">
    <property type="entry name" value="PHOSPHOESTERASE SAOUHSC_00951-RELATED"/>
    <property type="match status" value="1"/>
</dbReference>
<sequence>MTTNKEKYFIAWVPTGAVQQHAEEIKRKLQEKFGVKYALKSPAHVTVKMPFLWNGHKEADLVKKLGAFFSSHESFPLILKGFSHFRQRVIFIKVMPQRRLETLQEELGRYCKLNLKLDAELSDQVFKPHMTVAYNDLKKRDFEDCFGYVKSLTFDRLARVDEFALLKKIEGRWEVVSFLKLGQGKADSVD</sequence>
<keyword evidence="2" id="KW-1185">Reference proteome</keyword>
<dbReference type="Proteomes" id="UP000013909">
    <property type="component" value="Unassembled WGS sequence"/>
</dbReference>
<gene>
    <name evidence="1" type="ORF">ADIS_3945</name>
</gene>
<dbReference type="EMBL" id="AQHR01000104">
    <property type="protein sequence ID" value="EON75542.1"/>
    <property type="molecule type" value="Genomic_DNA"/>
</dbReference>
<proteinExistence type="predicted"/>
<dbReference type="InterPro" id="IPR009097">
    <property type="entry name" value="Cyclic_Pdiesterase"/>
</dbReference>
<dbReference type="Pfam" id="PF13563">
    <property type="entry name" value="2_5_RNA_ligase2"/>
    <property type="match status" value="1"/>
</dbReference>
<dbReference type="PANTHER" id="PTHR40037">
    <property type="entry name" value="PHOSPHOESTERASE YJCG-RELATED"/>
    <property type="match status" value="1"/>
</dbReference>
<accession>R7ZN89</accession>
<dbReference type="InterPro" id="IPR050580">
    <property type="entry name" value="2H_phosphoesterase_YjcG-like"/>
</dbReference>
<dbReference type="PATRIC" id="fig|1288963.3.peg.3937"/>
<comment type="caution">
    <text evidence="1">The sequence shown here is derived from an EMBL/GenBank/DDBJ whole genome shotgun (WGS) entry which is preliminary data.</text>
</comment>
<keyword evidence="1" id="KW-0436">Ligase</keyword>
<name>R7ZN89_9BACT</name>
<protein>
    <submittedName>
        <fullName evidence="1">2'-5' RNA ligase</fullName>
    </submittedName>
</protein>
<evidence type="ECO:0000313" key="1">
    <source>
        <dbReference type="EMBL" id="EON75542.1"/>
    </source>
</evidence>
<dbReference type="RefSeq" id="WP_010856072.1">
    <property type="nucleotide sequence ID" value="NZ_AQHR01000104.1"/>
</dbReference>
<dbReference type="Gene3D" id="3.90.1140.10">
    <property type="entry name" value="Cyclic phosphodiesterase"/>
    <property type="match status" value="1"/>
</dbReference>
<dbReference type="AlphaFoldDB" id="R7ZN89"/>